<feature type="compositionally biased region" description="Basic and acidic residues" evidence="1">
    <location>
        <begin position="1"/>
        <end position="29"/>
    </location>
</feature>
<proteinExistence type="predicted"/>
<feature type="compositionally biased region" description="Low complexity" evidence="1">
    <location>
        <begin position="95"/>
        <end position="106"/>
    </location>
</feature>
<feature type="region of interest" description="Disordered" evidence="1">
    <location>
        <begin position="57"/>
        <end position="118"/>
    </location>
</feature>
<evidence type="ECO:0000313" key="4">
    <source>
        <dbReference type="Proteomes" id="UP000595046"/>
    </source>
</evidence>
<dbReference type="EMBL" id="CP048882">
    <property type="protein sequence ID" value="QPP06912.1"/>
    <property type="molecule type" value="Genomic_DNA"/>
</dbReference>
<keyword evidence="2" id="KW-1133">Transmembrane helix</keyword>
<protein>
    <recommendedName>
        <fullName evidence="5">Serine/arginine repetitive matrix protein 2</fullName>
    </recommendedName>
</protein>
<sequence>MIRFDADQQRWVDRDAETLRARQHTESARQQRRSAKSVLAVLAVCGLAFGAWTLGWKDEPGPPDNRSQVVVPDPAGTSQQDGDQAGAGEEPADTAGPSGPAESSPPDGFEIANDPEGFSLAVPRGWERRTEGREGGAQAVFYEEPGRSSQLQVFWVQDSDPYESLQLAETNAEKNENYDRESLDRIDGGDGPAARLEYTYDSDDHGGTRRVIDHRFEAQDGELYALVAYGPDTDDASREEKARLDTALAFFCPAGMDCGAGGDDGLGGSAGP</sequence>
<evidence type="ECO:0000256" key="2">
    <source>
        <dbReference type="SAM" id="Phobius"/>
    </source>
</evidence>
<accession>A0A7T1WS94</accession>
<feature type="transmembrane region" description="Helical" evidence="2">
    <location>
        <begin position="38"/>
        <end position="56"/>
    </location>
</feature>
<dbReference type="KEGG" id="sbat:G4Z16_11535"/>
<keyword evidence="2" id="KW-0812">Transmembrane</keyword>
<evidence type="ECO:0000256" key="1">
    <source>
        <dbReference type="SAM" id="MobiDB-lite"/>
    </source>
</evidence>
<dbReference type="AlphaFoldDB" id="A0A7T1WS94"/>
<reference evidence="4" key="1">
    <citation type="submission" date="2020-02" db="EMBL/GenBank/DDBJ databases">
        <title>Streptomyces sp. ASO4wet.</title>
        <authorList>
            <person name="Risdian C."/>
            <person name="Landwehr W."/>
            <person name="Schupp P."/>
            <person name="Wink J."/>
        </authorList>
    </citation>
    <scope>NUCLEOTIDE SEQUENCE [LARGE SCALE GENOMIC DNA]</scope>
    <source>
        <strain evidence="4">ASO4wet</strain>
    </source>
</reference>
<keyword evidence="4" id="KW-1185">Reference proteome</keyword>
<name>A0A7T1WS94_9ACTN</name>
<keyword evidence="2" id="KW-0472">Membrane</keyword>
<feature type="compositionally biased region" description="Basic and acidic residues" evidence="1">
    <location>
        <begin position="173"/>
        <end position="188"/>
    </location>
</feature>
<gene>
    <name evidence="3" type="ORF">G4Z16_11535</name>
</gene>
<organism evidence="3 4">
    <name type="scientific">Streptomyces bathyalis</name>
    <dbReference type="NCBI Taxonomy" id="2710756"/>
    <lineage>
        <taxon>Bacteria</taxon>
        <taxon>Bacillati</taxon>
        <taxon>Actinomycetota</taxon>
        <taxon>Actinomycetes</taxon>
        <taxon>Kitasatosporales</taxon>
        <taxon>Streptomycetaceae</taxon>
        <taxon>Streptomyces</taxon>
    </lineage>
</organism>
<feature type="region of interest" description="Disordered" evidence="1">
    <location>
        <begin position="1"/>
        <end position="35"/>
    </location>
</feature>
<dbReference type="Proteomes" id="UP000595046">
    <property type="component" value="Chromosome"/>
</dbReference>
<evidence type="ECO:0008006" key="5">
    <source>
        <dbReference type="Google" id="ProtNLM"/>
    </source>
</evidence>
<dbReference type="RefSeq" id="WP_197350730.1">
    <property type="nucleotide sequence ID" value="NZ_CP048882.1"/>
</dbReference>
<feature type="region of interest" description="Disordered" evidence="1">
    <location>
        <begin position="173"/>
        <end position="208"/>
    </location>
</feature>
<evidence type="ECO:0000313" key="3">
    <source>
        <dbReference type="EMBL" id="QPP06912.1"/>
    </source>
</evidence>